<reference evidence="2" key="1">
    <citation type="journal article" date="2014" name="Front. Microbiol.">
        <title>High frequency of phylogenetically diverse reductive dehalogenase-homologous genes in deep subseafloor sedimentary metagenomes.</title>
        <authorList>
            <person name="Kawai M."/>
            <person name="Futagami T."/>
            <person name="Toyoda A."/>
            <person name="Takaki Y."/>
            <person name="Nishi S."/>
            <person name="Hori S."/>
            <person name="Arai W."/>
            <person name="Tsubouchi T."/>
            <person name="Morono Y."/>
            <person name="Uchiyama I."/>
            <person name="Ito T."/>
            <person name="Fujiyama A."/>
            <person name="Inagaki F."/>
            <person name="Takami H."/>
        </authorList>
    </citation>
    <scope>NUCLEOTIDE SEQUENCE</scope>
    <source>
        <strain evidence="2">Expedition CK06-06</strain>
    </source>
</reference>
<keyword evidence="1" id="KW-1133">Transmembrane helix</keyword>
<protein>
    <submittedName>
        <fullName evidence="2">Uncharacterized protein</fullName>
    </submittedName>
</protein>
<keyword evidence="1" id="KW-0472">Membrane</keyword>
<name>X1F8L1_9ZZZZ</name>
<dbReference type="EMBL" id="BARU01000207">
    <property type="protein sequence ID" value="GAH28900.1"/>
    <property type="molecule type" value="Genomic_DNA"/>
</dbReference>
<organism evidence="2">
    <name type="scientific">marine sediment metagenome</name>
    <dbReference type="NCBI Taxonomy" id="412755"/>
    <lineage>
        <taxon>unclassified sequences</taxon>
        <taxon>metagenomes</taxon>
        <taxon>ecological metagenomes</taxon>
    </lineage>
</organism>
<gene>
    <name evidence="2" type="ORF">S03H2_00844</name>
</gene>
<evidence type="ECO:0000256" key="1">
    <source>
        <dbReference type="SAM" id="Phobius"/>
    </source>
</evidence>
<sequence length="465" mass="55854">MKEFNSNIFHKSKEGLPKWYTGKFFLNILIDPSAIQFARLKNSPLLISRTVRLKSVLDYIKKISTPLEVSVFYPSFLKQKDWKTNEYAFLPEGTKIIENKEEISSDNKHSEETKEVGEFLIAKKDNYFKKITQSRLIEYLKKEDLSQIDITRDAIYLYEKGGLDLLKIYNELKCDFLISTNYILLENKQELFKKYKIWVRDWYEFLVDLEIFLRGHNVFIDVIDPVGGALTYGYDVSTFYPMTNQNLQRYQLLRNAFLRDKNTQKLNEYWRIALYHRYPFLLYSYDQAKANVQLSGRFSEGDRYRGHHYFLTSYFINAFYLMLWGFLDNLAWILNYFYNLGFRETDKSRVQCTFINKRFKKFLFQHNLNIINLIEDKKFTDWFKSLSIKRHPAAHREPIFLSQLLDKNTFQLISDRIVVVEDEEGKKLFDAVNHLEYDLKILSEFMDKFCLIYGIKKFREYYPNL</sequence>
<comment type="caution">
    <text evidence="2">The sequence shown here is derived from an EMBL/GenBank/DDBJ whole genome shotgun (WGS) entry which is preliminary data.</text>
</comment>
<proteinExistence type="predicted"/>
<evidence type="ECO:0000313" key="2">
    <source>
        <dbReference type="EMBL" id="GAH28900.1"/>
    </source>
</evidence>
<keyword evidence="1" id="KW-0812">Transmembrane</keyword>
<feature type="transmembrane region" description="Helical" evidence="1">
    <location>
        <begin position="314"/>
        <end position="338"/>
    </location>
</feature>
<dbReference type="AlphaFoldDB" id="X1F8L1"/>
<accession>X1F8L1</accession>